<sequence length="927" mass="102001">MCSCTAIKSRDKLRTSSHHLKVPCSHSASTMQMPPSNQLVSNNAKEPSSTKPSGSTEYQLRKYLLLLATLVATVTYAAGLNLPGGVWQDTQDGHLAGDLILRDTHYHRYLTFYYCNATAFAASLVVCLLLLILNSESKAWAAALRVVMVLDLLGLMGAYAAGSCRDAFTTIYSSVIMSSLLAYIVIAFFAYIYSILVPNKQDKKLEKKEKGPVKQEENPENQGEDSDTHKREDQHEDSDKHKREDQHEVLMLLATFVVTITYDHNSSRYQAFFVCNTTAFVACLLIIMLLLDKKLIISLPAKKLKSARFVALYGFIIIALFGLVGAYAAGSCRELDTTTYVVCLIGAVLAYIFLQVAITRAITEKAPVWLQEIKKLFVEPKRDNEAQGKAKTESQKKPKPANEALEKARNLVILLATLVASITYQAGLDPPGGLWPDDQDGHKGGDPVLLTTHPTRYKVFFYSNSAAFVASLIVITMVRSSSLLKRHTLEAAMLLDLFGLIGAYAAGSCRDVSTSIYVVALAGAVLVYVVIHIVFFTLDHKDKQEDANLLDSRREVLLLLAILVATLTYQAGLTPPGGFWSADDNLGHQAGFPVLLDNYPHRYRAFFYCNAMSFMASVALIVLLVNPNLYRPGIRCYALYVCMVAGMFGLMGAYAAGSSRHLRTSIYVLTLVAAVFAFVILQVVIFFWVQNQEKKTSEPEAGNTGKGLSRKVASIDVYSVPVAQETTNVSSGQVDSSGQSSEGGSHDRDVESSGLRDNDLHVKETTDKKLKEKTDKDLREYLMLLGVLAASVTYQSGLKPPGGLWQDNSNGHSAGNSILRDINRSRYHAFFYSNSTSFMASIVVVVLLLPRTLHDHKLLLWPMHTAVLLNMLGLLGAYAAGSTRDWETSRNVICLVIPALVCIAAYAAWSFCQKRKQRQKGNSTSTN</sequence>
<keyword evidence="2" id="KW-1185">Reference proteome</keyword>
<reference evidence="1" key="2">
    <citation type="submission" date="2025-09" db="UniProtKB">
        <authorList>
            <consortium name="EnsemblPlants"/>
        </authorList>
    </citation>
    <scope>IDENTIFICATION</scope>
</reference>
<protein>
    <submittedName>
        <fullName evidence="1">Uncharacterized protein</fullName>
    </submittedName>
</protein>
<dbReference type="Proteomes" id="UP001732700">
    <property type="component" value="Chromosome 2D"/>
</dbReference>
<evidence type="ECO:0000313" key="2">
    <source>
        <dbReference type="Proteomes" id="UP001732700"/>
    </source>
</evidence>
<reference evidence="1" key="1">
    <citation type="submission" date="2021-05" db="EMBL/GenBank/DDBJ databases">
        <authorList>
            <person name="Scholz U."/>
            <person name="Mascher M."/>
            <person name="Fiebig A."/>
        </authorList>
    </citation>
    <scope>NUCLEOTIDE SEQUENCE [LARGE SCALE GENOMIC DNA]</scope>
</reference>
<dbReference type="EnsemblPlants" id="AVESA.00010b.r2.2DG0399510.1">
    <property type="protein sequence ID" value="AVESA.00010b.r2.2DG0399510.1.CDS"/>
    <property type="gene ID" value="AVESA.00010b.r2.2DG0399510"/>
</dbReference>
<evidence type="ECO:0000313" key="1">
    <source>
        <dbReference type="EnsemblPlants" id="AVESA.00010b.r2.2DG0399510.1.CDS"/>
    </source>
</evidence>
<name>A0ACD5V9L0_AVESA</name>
<organism evidence="1 2">
    <name type="scientific">Avena sativa</name>
    <name type="common">Oat</name>
    <dbReference type="NCBI Taxonomy" id="4498"/>
    <lineage>
        <taxon>Eukaryota</taxon>
        <taxon>Viridiplantae</taxon>
        <taxon>Streptophyta</taxon>
        <taxon>Embryophyta</taxon>
        <taxon>Tracheophyta</taxon>
        <taxon>Spermatophyta</taxon>
        <taxon>Magnoliopsida</taxon>
        <taxon>Liliopsida</taxon>
        <taxon>Poales</taxon>
        <taxon>Poaceae</taxon>
        <taxon>BOP clade</taxon>
        <taxon>Pooideae</taxon>
        <taxon>Poodae</taxon>
        <taxon>Poeae</taxon>
        <taxon>Poeae Chloroplast Group 1 (Aveneae type)</taxon>
        <taxon>Aveninae</taxon>
        <taxon>Avena</taxon>
    </lineage>
</organism>
<accession>A0ACD5V9L0</accession>
<proteinExistence type="predicted"/>